<dbReference type="GO" id="GO:0005829">
    <property type="term" value="C:cytosol"/>
    <property type="evidence" value="ECO:0007669"/>
    <property type="project" value="TreeGrafter"/>
</dbReference>
<dbReference type="InterPro" id="IPR038987">
    <property type="entry name" value="MoeA-like"/>
</dbReference>
<keyword evidence="9" id="KW-0808">Transferase</keyword>
<comment type="similarity">
    <text evidence="3 9">Belongs to the MoeA family.</text>
</comment>
<evidence type="ECO:0000256" key="4">
    <source>
        <dbReference type="ARBA" id="ARBA00013269"/>
    </source>
</evidence>
<dbReference type="Pfam" id="PF03454">
    <property type="entry name" value="MoeA_C"/>
    <property type="match status" value="1"/>
</dbReference>
<evidence type="ECO:0000256" key="7">
    <source>
        <dbReference type="ARBA" id="ARBA00023150"/>
    </source>
</evidence>
<comment type="cofactor">
    <cofactor evidence="9">
        <name>Mg(2+)</name>
        <dbReference type="ChEBI" id="CHEBI:18420"/>
    </cofactor>
</comment>
<dbReference type="Gene3D" id="3.90.105.10">
    <property type="entry name" value="Molybdopterin biosynthesis moea protein, domain 2"/>
    <property type="match status" value="1"/>
</dbReference>
<dbReference type="InterPro" id="IPR036135">
    <property type="entry name" value="MoeA_linker/N_sf"/>
</dbReference>
<dbReference type="RefSeq" id="WP_065937500.1">
    <property type="nucleotide sequence ID" value="NZ_CP014924.1"/>
</dbReference>
<dbReference type="GO" id="GO:0046872">
    <property type="term" value="F:metal ion binding"/>
    <property type="evidence" value="ECO:0007669"/>
    <property type="project" value="UniProtKB-UniRule"/>
</dbReference>
<keyword evidence="9" id="KW-0479">Metal-binding</keyword>
<evidence type="ECO:0000256" key="8">
    <source>
        <dbReference type="ARBA" id="ARBA00047317"/>
    </source>
</evidence>
<dbReference type="PANTHER" id="PTHR10192">
    <property type="entry name" value="MOLYBDOPTERIN BIOSYNTHESIS PROTEIN"/>
    <property type="match status" value="1"/>
</dbReference>
<evidence type="ECO:0000256" key="6">
    <source>
        <dbReference type="ARBA" id="ARBA00022505"/>
    </source>
</evidence>
<feature type="domain" description="MoaB/Mog" evidence="10">
    <location>
        <begin position="183"/>
        <end position="320"/>
    </location>
</feature>
<dbReference type="Gene3D" id="2.170.190.11">
    <property type="entry name" value="Molybdopterin biosynthesis moea protein, domain 3"/>
    <property type="match status" value="1"/>
</dbReference>
<dbReference type="UniPathway" id="UPA00344"/>
<dbReference type="STRING" id="240427.AYR62_00765"/>
<gene>
    <name evidence="11" type="ORF">AYR63_02175</name>
</gene>
<dbReference type="InterPro" id="IPR005111">
    <property type="entry name" value="MoeA_C_domain_IV"/>
</dbReference>
<protein>
    <recommendedName>
        <fullName evidence="5 9">Molybdopterin molybdenumtransferase</fullName>
        <ecNumber evidence="4 9">2.10.1.1</ecNumber>
    </recommendedName>
</protein>
<dbReference type="NCBIfam" id="TIGR00177">
    <property type="entry name" value="molyb_syn"/>
    <property type="match status" value="1"/>
</dbReference>
<reference evidence="11 12" key="1">
    <citation type="submission" date="2016-03" db="EMBL/GenBank/DDBJ databases">
        <title>Pediococcus and Lactobacillus from brewery environment - whole genome sequencing and assembly.</title>
        <authorList>
            <person name="Behr J."/>
            <person name="Geissler A.J."/>
            <person name="Vogel R.F."/>
        </authorList>
    </citation>
    <scope>NUCLEOTIDE SEQUENCE [LARGE SCALE GENOMIC DNA]</scope>
    <source>
        <strain evidence="11 12">TMW 1.1995</strain>
    </source>
</reference>
<dbReference type="OrthoDB" id="9804758at2"/>
<dbReference type="Gene3D" id="3.40.980.10">
    <property type="entry name" value="MoaB/Mog-like domain"/>
    <property type="match status" value="1"/>
</dbReference>
<comment type="catalytic activity">
    <reaction evidence="8">
        <text>adenylyl-molybdopterin + molybdate = Mo-molybdopterin + AMP + H(+)</text>
        <dbReference type="Rhea" id="RHEA:35047"/>
        <dbReference type="ChEBI" id="CHEBI:15378"/>
        <dbReference type="ChEBI" id="CHEBI:36264"/>
        <dbReference type="ChEBI" id="CHEBI:62727"/>
        <dbReference type="ChEBI" id="CHEBI:71302"/>
        <dbReference type="ChEBI" id="CHEBI:456215"/>
        <dbReference type="EC" id="2.10.1.1"/>
    </reaction>
</comment>
<accession>A0A1B2IVL9</accession>
<proteinExistence type="inferred from homology"/>
<dbReference type="AlphaFoldDB" id="A0A1B2IVL9"/>
<keyword evidence="9" id="KW-0460">Magnesium</keyword>
<dbReference type="GO" id="GO:0006777">
    <property type="term" value="P:Mo-molybdopterin cofactor biosynthetic process"/>
    <property type="evidence" value="ECO:0007669"/>
    <property type="project" value="UniProtKB-UniRule"/>
</dbReference>
<dbReference type="Proteomes" id="UP000093267">
    <property type="component" value="Chromosome"/>
</dbReference>
<keyword evidence="6 9" id="KW-0500">Molybdenum</keyword>
<keyword evidence="7 9" id="KW-0501">Molybdenum cofactor biosynthesis</keyword>
<keyword evidence="12" id="KW-1185">Reference proteome</keyword>
<name>A0A1B2IVL9_9LACO</name>
<dbReference type="Pfam" id="PF00994">
    <property type="entry name" value="MoCF_biosynth"/>
    <property type="match status" value="1"/>
</dbReference>
<evidence type="ECO:0000313" key="12">
    <source>
        <dbReference type="Proteomes" id="UP000093267"/>
    </source>
</evidence>
<dbReference type="InterPro" id="IPR036425">
    <property type="entry name" value="MoaB/Mog-like_dom_sf"/>
</dbReference>
<dbReference type="SUPFAM" id="SSF63867">
    <property type="entry name" value="MoeA C-terminal domain-like"/>
    <property type="match status" value="1"/>
</dbReference>
<dbReference type="PANTHER" id="PTHR10192:SF5">
    <property type="entry name" value="GEPHYRIN"/>
    <property type="match status" value="1"/>
</dbReference>
<dbReference type="InterPro" id="IPR036688">
    <property type="entry name" value="MoeA_C_domain_IV_sf"/>
</dbReference>
<dbReference type="InterPro" id="IPR005110">
    <property type="entry name" value="MoeA_linker/N"/>
</dbReference>
<dbReference type="GO" id="GO:0061599">
    <property type="term" value="F:molybdopterin molybdotransferase activity"/>
    <property type="evidence" value="ECO:0007669"/>
    <property type="project" value="UniProtKB-UniRule"/>
</dbReference>
<evidence type="ECO:0000256" key="9">
    <source>
        <dbReference type="RuleBase" id="RU365090"/>
    </source>
</evidence>
<organism evidence="11 12">
    <name type="scientific">Secundilactobacillus paracollinoides</name>
    <dbReference type="NCBI Taxonomy" id="240427"/>
    <lineage>
        <taxon>Bacteria</taxon>
        <taxon>Bacillati</taxon>
        <taxon>Bacillota</taxon>
        <taxon>Bacilli</taxon>
        <taxon>Lactobacillales</taxon>
        <taxon>Lactobacillaceae</taxon>
        <taxon>Secundilactobacillus</taxon>
    </lineage>
</organism>
<evidence type="ECO:0000256" key="2">
    <source>
        <dbReference type="ARBA" id="ARBA00005046"/>
    </source>
</evidence>
<comment type="function">
    <text evidence="1 9">Catalyzes the insertion of molybdate into adenylated molybdopterin with the concomitant release of AMP.</text>
</comment>
<comment type="pathway">
    <text evidence="2 9">Cofactor biosynthesis; molybdopterin biosynthesis.</text>
</comment>
<dbReference type="SUPFAM" id="SSF63882">
    <property type="entry name" value="MoeA N-terminal region -like"/>
    <property type="match status" value="1"/>
</dbReference>
<evidence type="ECO:0000256" key="3">
    <source>
        <dbReference type="ARBA" id="ARBA00010763"/>
    </source>
</evidence>
<dbReference type="CDD" id="cd00887">
    <property type="entry name" value="MoeA"/>
    <property type="match status" value="1"/>
</dbReference>
<dbReference type="Pfam" id="PF03453">
    <property type="entry name" value="MoeA_N"/>
    <property type="match status" value="1"/>
</dbReference>
<dbReference type="EC" id="2.10.1.1" evidence="4 9"/>
<dbReference type="SMART" id="SM00852">
    <property type="entry name" value="MoCF_biosynth"/>
    <property type="match status" value="1"/>
</dbReference>
<dbReference type="EMBL" id="CP014924">
    <property type="protein sequence ID" value="ANZ66068.1"/>
    <property type="molecule type" value="Genomic_DNA"/>
</dbReference>
<evidence type="ECO:0000313" key="11">
    <source>
        <dbReference type="EMBL" id="ANZ66068.1"/>
    </source>
</evidence>
<dbReference type="InterPro" id="IPR001453">
    <property type="entry name" value="MoaB/Mog_dom"/>
</dbReference>
<dbReference type="Gene3D" id="2.40.340.10">
    <property type="entry name" value="MoeA, C-terminal, domain IV"/>
    <property type="match status" value="1"/>
</dbReference>
<evidence type="ECO:0000256" key="5">
    <source>
        <dbReference type="ARBA" id="ARBA00021108"/>
    </source>
</evidence>
<sequence length="407" mass="44038">MLTRRYPISIDEAQAKIENITLHSEVETIPVTEANHRVLAADIVAPYDYPHFDRSAVDGYAIRKADDHDYPKVFKVVGDVPAGATFDGNLGEDETTRIMTGAAMPDNADKVIMLEDTRTVDGHDDQVKVVVESPKGNVTDAGSEFHAGDTIIAKDSELNPGGLAILTSVGMTTVAVYRRPKVGIITTGTELLAPGAPLQKGKIYNSNGIQIPNLVEESGGVVTSNVQLVDDNDLLADALKKAIAENDIVITDGGVSVGDYDFIGDAARDSDELLFNKIKQRPGSVTTAFVQDNTLVMALSGNPGACFTGFYLYVEPTLRRFMHKTTRTQKITATLAAPYHKTNGFDRILRGTFEKQADGSYNVYPNGSDYSGALANLQTTTCLIKILHSTKPIDLNAEVTTWLLPFK</sequence>
<evidence type="ECO:0000259" key="10">
    <source>
        <dbReference type="SMART" id="SM00852"/>
    </source>
</evidence>
<evidence type="ECO:0000256" key="1">
    <source>
        <dbReference type="ARBA" id="ARBA00002901"/>
    </source>
</evidence>
<dbReference type="SUPFAM" id="SSF53218">
    <property type="entry name" value="Molybdenum cofactor biosynthesis proteins"/>
    <property type="match status" value="1"/>
</dbReference>